<evidence type="ECO:0000256" key="6">
    <source>
        <dbReference type="ARBA" id="ARBA00023136"/>
    </source>
</evidence>
<evidence type="ECO:0000256" key="4">
    <source>
        <dbReference type="ARBA" id="ARBA00022692"/>
    </source>
</evidence>
<evidence type="ECO:0000256" key="5">
    <source>
        <dbReference type="ARBA" id="ARBA00022989"/>
    </source>
</evidence>
<proteinExistence type="predicted"/>
<dbReference type="Gene3D" id="1.20.1250.20">
    <property type="entry name" value="MFS general substrate transporter like domains"/>
    <property type="match status" value="1"/>
</dbReference>
<feature type="transmembrane region" description="Helical" evidence="7">
    <location>
        <begin position="119"/>
        <end position="142"/>
    </location>
</feature>
<dbReference type="InterPro" id="IPR050171">
    <property type="entry name" value="MFS_Transporters"/>
</dbReference>
<name>A0A2T2XFR0_9FIRM</name>
<feature type="transmembrane region" description="Helical" evidence="7">
    <location>
        <begin position="89"/>
        <end position="107"/>
    </location>
</feature>
<gene>
    <name evidence="8" type="ORF">C7B46_10220</name>
</gene>
<evidence type="ECO:0000313" key="8">
    <source>
        <dbReference type="EMBL" id="PSR33308.1"/>
    </source>
</evidence>
<keyword evidence="5 7" id="KW-1133">Transmembrane helix</keyword>
<keyword evidence="3" id="KW-1003">Cell membrane</keyword>
<comment type="subcellular location">
    <subcellularLocation>
        <location evidence="1">Cell membrane</location>
        <topology evidence="1">Multi-pass membrane protein</topology>
    </subcellularLocation>
</comment>
<accession>A0A2T2XFR0</accession>
<protein>
    <recommendedName>
        <fullName evidence="10">Major facilitator superfamily (MFS) profile domain-containing protein</fullName>
    </recommendedName>
</protein>
<dbReference type="SUPFAM" id="SSF103473">
    <property type="entry name" value="MFS general substrate transporter"/>
    <property type="match status" value="1"/>
</dbReference>
<evidence type="ECO:0008006" key="10">
    <source>
        <dbReference type="Google" id="ProtNLM"/>
    </source>
</evidence>
<dbReference type="InterPro" id="IPR036259">
    <property type="entry name" value="MFS_trans_sf"/>
</dbReference>
<reference evidence="8 9" key="1">
    <citation type="journal article" date="2014" name="BMC Genomics">
        <title>Comparison of environmental and isolate Sulfobacillus genomes reveals diverse carbon, sulfur, nitrogen, and hydrogen metabolisms.</title>
        <authorList>
            <person name="Justice N.B."/>
            <person name="Norman A."/>
            <person name="Brown C.T."/>
            <person name="Singh A."/>
            <person name="Thomas B.C."/>
            <person name="Banfield J.F."/>
        </authorList>
    </citation>
    <scope>NUCLEOTIDE SEQUENCE [LARGE SCALE GENOMIC DNA]</scope>
    <source>
        <strain evidence="8">AMDSBA4</strain>
    </source>
</reference>
<sequence>MATWGFLAVINPLFTVAFQARVVKFTSGIPMAVKFGGSLVLMGTSFLILIPMSTFWGVTFVLGLFALGEMLWQPTSEVFASSLASDINRGAYMGVFGASGSFAWAVGPLVDFDLRQAQGIATVWVFTALMGIGGAFFAMASLRMARGDRFRTDHPYGHSK</sequence>
<evidence type="ECO:0000256" key="1">
    <source>
        <dbReference type="ARBA" id="ARBA00004651"/>
    </source>
</evidence>
<feature type="transmembrane region" description="Helical" evidence="7">
    <location>
        <begin position="35"/>
        <end position="68"/>
    </location>
</feature>
<keyword evidence="6 7" id="KW-0472">Membrane</keyword>
<organism evidence="8 9">
    <name type="scientific">Sulfobacillus benefaciens</name>
    <dbReference type="NCBI Taxonomy" id="453960"/>
    <lineage>
        <taxon>Bacteria</taxon>
        <taxon>Bacillati</taxon>
        <taxon>Bacillota</taxon>
        <taxon>Clostridia</taxon>
        <taxon>Eubacteriales</taxon>
        <taxon>Clostridiales Family XVII. Incertae Sedis</taxon>
        <taxon>Sulfobacillus</taxon>
    </lineage>
</organism>
<keyword evidence="4 7" id="KW-0812">Transmembrane</keyword>
<evidence type="ECO:0000256" key="7">
    <source>
        <dbReference type="SAM" id="Phobius"/>
    </source>
</evidence>
<evidence type="ECO:0000256" key="2">
    <source>
        <dbReference type="ARBA" id="ARBA00022448"/>
    </source>
</evidence>
<dbReference type="AlphaFoldDB" id="A0A2T2XFR0"/>
<dbReference type="EMBL" id="PXYW01000022">
    <property type="protein sequence ID" value="PSR33308.1"/>
    <property type="molecule type" value="Genomic_DNA"/>
</dbReference>
<comment type="caution">
    <text evidence="8">The sequence shown here is derived from an EMBL/GenBank/DDBJ whole genome shotgun (WGS) entry which is preliminary data.</text>
</comment>
<evidence type="ECO:0000256" key="3">
    <source>
        <dbReference type="ARBA" id="ARBA00022475"/>
    </source>
</evidence>
<evidence type="ECO:0000313" key="9">
    <source>
        <dbReference type="Proteomes" id="UP000242972"/>
    </source>
</evidence>
<dbReference type="GO" id="GO:0005886">
    <property type="term" value="C:plasma membrane"/>
    <property type="evidence" value="ECO:0007669"/>
    <property type="project" value="UniProtKB-SubCell"/>
</dbReference>
<dbReference type="Proteomes" id="UP000242972">
    <property type="component" value="Unassembled WGS sequence"/>
</dbReference>
<keyword evidence="2" id="KW-0813">Transport</keyword>
<dbReference type="PANTHER" id="PTHR23517">
    <property type="entry name" value="RESISTANCE PROTEIN MDTM, PUTATIVE-RELATED-RELATED"/>
    <property type="match status" value="1"/>
</dbReference>